<dbReference type="KEGG" id="zmm:Zmob_1405"/>
<reference evidence="2 3" key="1">
    <citation type="journal article" date="2011" name="J. Bacteriol.">
        <title>Genome sequence of the ethanol-producing Zymomonas mobilis subsp. mobilis lectotype strain ATCC 10988.</title>
        <authorList>
            <person name="Pappas K.M."/>
            <person name="Kouvelis V.N."/>
            <person name="Saunders E."/>
            <person name="Brettin T.S."/>
            <person name="Bruce D."/>
            <person name="Detter C."/>
            <person name="Balakireva M."/>
            <person name="Han C.S."/>
            <person name="Savvakis G."/>
            <person name="Kyrpides N.C."/>
            <person name="Typas M.A."/>
        </authorList>
    </citation>
    <scope>NUCLEOTIDE SEQUENCE [LARGE SCALE GENOMIC DNA]</scope>
    <source>
        <strain evidence="3">ATCC 10988 / DSM 424 / CCUG 17860 / LMG 404 / NCIMB 8938 / NRRL B-806 / ZM1</strain>
    </source>
</reference>
<dbReference type="Pfam" id="PF00534">
    <property type="entry name" value="Glycos_transf_1"/>
    <property type="match status" value="1"/>
</dbReference>
<dbReference type="SUPFAM" id="SSF53756">
    <property type="entry name" value="UDP-Glycosyltransferase/glycogen phosphorylase"/>
    <property type="match status" value="1"/>
</dbReference>
<dbReference type="OrthoDB" id="529131at2"/>
<evidence type="ECO:0000313" key="2">
    <source>
        <dbReference type="EMBL" id="AEH63225.1"/>
    </source>
</evidence>
<dbReference type="InterPro" id="IPR001296">
    <property type="entry name" value="Glyco_trans_1"/>
</dbReference>
<dbReference type="HOGENOM" id="CLU_009583_0_3_5"/>
<dbReference type="PANTHER" id="PTHR12526:SF627">
    <property type="entry name" value="D-RHAMNOSYLTRANSFERASE WBPZ"/>
    <property type="match status" value="1"/>
</dbReference>
<evidence type="ECO:0000259" key="1">
    <source>
        <dbReference type="Pfam" id="PF00534"/>
    </source>
</evidence>
<organism evidence="2 3">
    <name type="scientific">Zymomonas mobilis subsp. mobilis (strain ATCC 10988 / DSM 424 / LMG 404 / NCIMB 8938 / NRRL B-806 / ZM1)</name>
    <dbReference type="NCBI Taxonomy" id="555217"/>
    <lineage>
        <taxon>Bacteria</taxon>
        <taxon>Pseudomonadati</taxon>
        <taxon>Pseudomonadota</taxon>
        <taxon>Alphaproteobacteria</taxon>
        <taxon>Sphingomonadales</taxon>
        <taxon>Zymomonadaceae</taxon>
        <taxon>Zymomonas</taxon>
    </lineage>
</organism>
<dbReference type="Proteomes" id="UP000001494">
    <property type="component" value="Chromosome"/>
</dbReference>
<dbReference type="eggNOG" id="COG0438">
    <property type="taxonomic scope" value="Bacteria"/>
</dbReference>
<dbReference type="GO" id="GO:0016757">
    <property type="term" value="F:glycosyltransferase activity"/>
    <property type="evidence" value="ECO:0007669"/>
    <property type="project" value="InterPro"/>
</dbReference>
<feature type="domain" description="Glycosyl transferase family 1" evidence="1">
    <location>
        <begin position="184"/>
        <end position="336"/>
    </location>
</feature>
<accession>A0A0H3FZF7</accession>
<dbReference type="EMBL" id="CP002850">
    <property type="protein sequence ID" value="AEH63225.1"/>
    <property type="molecule type" value="Genomic_DNA"/>
</dbReference>
<proteinExistence type="predicted"/>
<dbReference type="RefSeq" id="WP_014501047.1">
    <property type="nucleotide sequence ID" value="NC_017262.1"/>
</dbReference>
<name>A0A0H3FZF7_ZYMMA</name>
<dbReference type="Gene3D" id="3.40.50.2000">
    <property type="entry name" value="Glycogen Phosphorylase B"/>
    <property type="match status" value="2"/>
</dbReference>
<gene>
    <name evidence="2" type="ordered locus">Zmob_1405</name>
</gene>
<evidence type="ECO:0000313" key="3">
    <source>
        <dbReference type="Proteomes" id="UP000001494"/>
    </source>
</evidence>
<sequence length="361" mass="39779">MPLKIAYIINSVEGGGAALPVPSIAETLQKGGAEIRIFALTRRNGKAVAPIQQAGFDVVIREGGEKDHISAYFWLKKQIESWGATHIWTSLTRATLLGQMVGQHYHLPVISWQHSARLKKINAFLLRRFQRRSAFWIGDSQQVTKLTGEKLNIPKERLFCWPIFRANPEAPLAKAWQSGEILRIGSLGRLHPCKGYDLLIETLKTVKAKSQIPFTVDIGGEGQDEAKLLAMIEEAGLQETVRLVGYVDNPSAFLAKLHLYVQPSYWEGFCVAVHEAIQAALPVIASSVGEIAHSVEDHKSGFLVPPADKAALEQAFLQALARPEKLSSMGMAGRQRLLSVLNPDQFEKTGLEILAAFTKSS</sequence>
<dbReference type="AlphaFoldDB" id="A0A0H3FZF7"/>
<protein>
    <submittedName>
        <fullName evidence="2">Glycosyl transferase group 1</fullName>
    </submittedName>
</protein>
<dbReference type="PANTHER" id="PTHR12526">
    <property type="entry name" value="GLYCOSYLTRANSFERASE"/>
    <property type="match status" value="1"/>
</dbReference>
<keyword evidence="2" id="KW-0808">Transferase</keyword>